<evidence type="ECO:0000313" key="2">
    <source>
        <dbReference type="Proteomes" id="UP000534294"/>
    </source>
</evidence>
<dbReference type="EMBL" id="JACHIF010000003">
    <property type="protein sequence ID" value="MBB5037911.1"/>
    <property type="molecule type" value="Genomic_DNA"/>
</dbReference>
<evidence type="ECO:0000313" key="1">
    <source>
        <dbReference type="EMBL" id="MBB5037911.1"/>
    </source>
</evidence>
<proteinExistence type="predicted"/>
<sequence>MKKIIAILAVVTGIGFITPTESSARDYCHNDRRIVSYHPCGAPIYSVYQICGRDRYGHPIGHWVTQHTSHSSCRSCYSRSSHHGHGHGHHHSSHRPSFPIPPHHRAAASFFFGR</sequence>
<comment type="caution">
    <text evidence="1">The sequence shown here is derived from an EMBL/GenBank/DDBJ whole genome shotgun (WGS) entry which is preliminary data.</text>
</comment>
<gene>
    <name evidence="1" type="ORF">HNQ64_002160</name>
</gene>
<dbReference type="Proteomes" id="UP000534294">
    <property type="component" value="Unassembled WGS sequence"/>
</dbReference>
<keyword evidence="2" id="KW-1185">Reference proteome</keyword>
<name>A0A7W8DQG1_9BACT</name>
<reference evidence="1 2" key="1">
    <citation type="submission" date="2020-08" db="EMBL/GenBank/DDBJ databases">
        <title>Genomic Encyclopedia of Type Strains, Phase IV (KMG-IV): sequencing the most valuable type-strain genomes for metagenomic binning, comparative biology and taxonomic classification.</title>
        <authorList>
            <person name="Goeker M."/>
        </authorList>
    </citation>
    <scope>NUCLEOTIDE SEQUENCE [LARGE SCALE GENOMIC DNA]</scope>
    <source>
        <strain evidence="1 2">DSM 12251</strain>
    </source>
</reference>
<accession>A0A7W8DQG1</accession>
<dbReference type="RefSeq" id="WP_184208219.1">
    <property type="nucleotide sequence ID" value="NZ_JACHIF010000003.1"/>
</dbReference>
<dbReference type="AlphaFoldDB" id="A0A7W8DQG1"/>
<protein>
    <submittedName>
        <fullName evidence="1">Uncharacterized protein</fullName>
    </submittedName>
</protein>
<organism evidence="1 2">
    <name type="scientific">Prosthecobacter dejongeii</name>
    <dbReference type="NCBI Taxonomy" id="48465"/>
    <lineage>
        <taxon>Bacteria</taxon>
        <taxon>Pseudomonadati</taxon>
        <taxon>Verrucomicrobiota</taxon>
        <taxon>Verrucomicrobiia</taxon>
        <taxon>Verrucomicrobiales</taxon>
        <taxon>Verrucomicrobiaceae</taxon>
        <taxon>Prosthecobacter</taxon>
    </lineage>
</organism>